<dbReference type="Proteomes" id="UP001207736">
    <property type="component" value="Unassembled WGS sequence"/>
</dbReference>
<evidence type="ECO:0000313" key="2">
    <source>
        <dbReference type="EMBL" id="GJM53541.1"/>
    </source>
</evidence>
<proteinExistence type="predicted"/>
<protein>
    <submittedName>
        <fullName evidence="1">Uncharacterized protein</fullName>
    </submittedName>
</protein>
<reference evidence="1 4" key="1">
    <citation type="submission" date="2021-11" db="EMBL/GenBank/DDBJ databases">
        <title>Draft genome sequence of Capnocytophaga sp. strain KC07075 isolated from cat oral cavity.</title>
        <authorList>
            <person name="Suzuki M."/>
            <person name="Imaoka K."/>
            <person name="Kimura M."/>
            <person name="Morikawa S."/>
            <person name="Maeda K."/>
        </authorList>
    </citation>
    <scope>NUCLEOTIDE SEQUENCE</scope>
    <source>
        <strain evidence="1">KC07075</strain>
        <strain evidence="2 4">KC07079</strain>
    </source>
</reference>
<evidence type="ECO:0000313" key="4">
    <source>
        <dbReference type="Proteomes" id="UP001208692"/>
    </source>
</evidence>
<evidence type="ECO:0000313" key="3">
    <source>
        <dbReference type="Proteomes" id="UP001207736"/>
    </source>
</evidence>
<keyword evidence="4" id="KW-1185">Reference proteome</keyword>
<dbReference type="AlphaFoldDB" id="A0AAV5AUS3"/>
<dbReference type="EMBL" id="BQKB01000042">
    <property type="protein sequence ID" value="GJM53541.1"/>
    <property type="molecule type" value="Genomic_DNA"/>
</dbReference>
<name>A0AAV5AUS3_9FLAO</name>
<dbReference type="Proteomes" id="UP001208692">
    <property type="component" value="Unassembled WGS sequence"/>
</dbReference>
<dbReference type="EMBL" id="BQKA01000042">
    <property type="protein sequence ID" value="GJM51148.1"/>
    <property type="molecule type" value="Genomic_DNA"/>
</dbReference>
<dbReference type="RefSeq" id="WP_264845735.1">
    <property type="nucleotide sequence ID" value="NZ_BPMA01000014.1"/>
</dbReference>
<gene>
    <name evidence="1" type="ORF">RCZ15_21210</name>
    <name evidence="2" type="ORF">RCZ16_18570</name>
</gene>
<sequence>MKATDPLSNLTIGEHAFGIKPSPYLSASTLPKGAPNIMGQSQYIDIAKAKAAGCKIYTTAEIILDLRRMQNEAPSLNAKTNLEKLIKTISSVEQEVLIKGDIPPEAIKSSNAMKITKGLRVLNVIGI</sequence>
<organism evidence="1 3">
    <name type="scientific">Capnocytophaga catalasegens</name>
    <dbReference type="NCBI Taxonomy" id="1004260"/>
    <lineage>
        <taxon>Bacteria</taxon>
        <taxon>Pseudomonadati</taxon>
        <taxon>Bacteroidota</taxon>
        <taxon>Flavobacteriia</taxon>
        <taxon>Flavobacteriales</taxon>
        <taxon>Flavobacteriaceae</taxon>
        <taxon>Capnocytophaga</taxon>
    </lineage>
</organism>
<evidence type="ECO:0000313" key="1">
    <source>
        <dbReference type="EMBL" id="GJM51148.1"/>
    </source>
</evidence>
<comment type="caution">
    <text evidence="1">The sequence shown here is derived from an EMBL/GenBank/DDBJ whole genome shotgun (WGS) entry which is preliminary data.</text>
</comment>
<accession>A0AAV5AUS3</accession>